<organism evidence="1">
    <name type="scientific">Rhizophora mucronata</name>
    <name type="common">Asiatic mangrove</name>
    <dbReference type="NCBI Taxonomy" id="61149"/>
    <lineage>
        <taxon>Eukaryota</taxon>
        <taxon>Viridiplantae</taxon>
        <taxon>Streptophyta</taxon>
        <taxon>Embryophyta</taxon>
        <taxon>Tracheophyta</taxon>
        <taxon>Spermatophyta</taxon>
        <taxon>Magnoliopsida</taxon>
        <taxon>eudicotyledons</taxon>
        <taxon>Gunneridae</taxon>
        <taxon>Pentapetalae</taxon>
        <taxon>rosids</taxon>
        <taxon>fabids</taxon>
        <taxon>Malpighiales</taxon>
        <taxon>Rhizophoraceae</taxon>
        <taxon>Rhizophora</taxon>
    </lineage>
</organism>
<sequence length="53" mass="6224">MIYTHSVVQLTALFTDRTINQDQHLISFQLKKKVLLSEMRKDALILECHLNLI</sequence>
<dbReference type="AlphaFoldDB" id="A0A2P2NSK9"/>
<dbReference type="EMBL" id="GGEC01065012">
    <property type="protein sequence ID" value="MBX45496.1"/>
    <property type="molecule type" value="Transcribed_RNA"/>
</dbReference>
<reference evidence="1" key="1">
    <citation type="submission" date="2018-02" db="EMBL/GenBank/DDBJ databases">
        <title>Rhizophora mucronata_Transcriptome.</title>
        <authorList>
            <person name="Meera S.P."/>
            <person name="Sreeshan A."/>
            <person name="Augustine A."/>
        </authorList>
    </citation>
    <scope>NUCLEOTIDE SEQUENCE</scope>
    <source>
        <tissue evidence="1">Leaf</tissue>
    </source>
</reference>
<proteinExistence type="predicted"/>
<evidence type="ECO:0000313" key="1">
    <source>
        <dbReference type="EMBL" id="MBX45496.1"/>
    </source>
</evidence>
<name>A0A2P2NSK9_RHIMU</name>
<protein>
    <submittedName>
        <fullName evidence="1">Uncharacterized protein</fullName>
    </submittedName>
</protein>
<accession>A0A2P2NSK9</accession>